<protein>
    <submittedName>
        <fullName evidence="2">DUF4376 domain-containing protein</fullName>
    </submittedName>
</protein>
<keyword evidence="3" id="KW-1185">Reference proteome</keyword>
<reference evidence="2 3" key="1">
    <citation type="submission" date="2023-07" db="EMBL/GenBank/DDBJ databases">
        <title>The novel representative of Negativicutes class, Anaeroselena agilis gen. nov. sp. nov.</title>
        <authorList>
            <person name="Prokofeva M.I."/>
            <person name="Elcheninov A.G."/>
            <person name="Klyukina A."/>
            <person name="Kublanov I.V."/>
            <person name="Frolov E.N."/>
            <person name="Podosokorskaya O.A."/>
        </authorList>
    </citation>
    <scope>NUCLEOTIDE SEQUENCE [LARGE SCALE GENOMIC DNA]</scope>
    <source>
        <strain evidence="2 3">4137-cl</strain>
    </source>
</reference>
<feature type="domain" description="DUF4376" evidence="1">
    <location>
        <begin position="77"/>
        <end position="177"/>
    </location>
</feature>
<proteinExistence type="predicted"/>
<dbReference type="Pfam" id="PF14301">
    <property type="entry name" value="DUF4376"/>
    <property type="match status" value="1"/>
</dbReference>
<name>A0ABU3NYE3_9FIRM</name>
<dbReference type="InterPro" id="IPR025484">
    <property type="entry name" value="DUF4376"/>
</dbReference>
<evidence type="ECO:0000259" key="1">
    <source>
        <dbReference type="Pfam" id="PF14301"/>
    </source>
</evidence>
<dbReference type="RefSeq" id="WP_413780322.1">
    <property type="nucleotide sequence ID" value="NZ_JAUOZS010000001.1"/>
</dbReference>
<comment type="caution">
    <text evidence="2">The sequence shown here is derived from an EMBL/GenBank/DDBJ whole genome shotgun (WGS) entry which is preliminary data.</text>
</comment>
<accession>A0ABU3NYE3</accession>
<dbReference type="EMBL" id="JAUOZS010000001">
    <property type="protein sequence ID" value="MDT8901819.1"/>
    <property type="molecule type" value="Genomic_DNA"/>
</dbReference>
<evidence type="ECO:0000313" key="3">
    <source>
        <dbReference type="Proteomes" id="UP001254848"/>
    </source>
</evidence>
<dbReference type="Proteomes" id="UP001254848">
    <property type="component" value="Unassembled WGS sequence"/>
</dbReference>
<evidence type="ECO:0000313" key="2">
    <source>
        <dbReference type="EMBL" id="MDT8901819.1"/>
    </source>
</evidence>
<gene>
    <name evidence="2" type="ORF">Q4T40_11230</name>
</gene>
<sequence>MKIYHYHPDTGIYLGEGEADKCPVSGVNLIPAFATSEAPPAAGENQYAAFENGAWVAKNVQQPGPDHEPTPAEAAIIKRAAINAERNRREQLGFTYLDKTFDSDQTSVIRINAAVNTAVAAILSEGSFTVTWTCADNTTIDLDAQHLLALAAALAAHSDGLHQTARTLKAAVDAALDAGKTAAEIEALPTWTE</sequence>
<organism evidence="2 3">
    <name type="scientific">Anaeroselena agilis</name>
    <dbReference type="NCBI Taxonomy" id="3063788"/>
    <lineage>
        <taxon>Bacteria</taxon>
        <taxon>Bacillati</taxon>
        <taxon>Bacillota</taxon>
        <taxon>Negativicutes</taxon>
        <taxon>Acetonemataceae</taxon>
        <taxon>Anaeroselena</taxon>
    </lineage>
</organism>